<proteinExistence type="predicted"/>
<dbReference type="EMBL" id="VSSQ01137233">
    <property type="protein sequence ID" value="MPN61097.1"/>
    <property type="molecule type" value="Genomic_DNA"/>
</dbReference>
<protein>
    <submittedName>
        <fullName evidence="1">Uncharacterized protein</fullName>
    </submittedName>
</protein>
<dbReference type="AlphaFoldDB" id="A0A645JCP5"/>
<organism evidence="1">
    <name type="scientific">bioreactor metagenome</name>
    <dbReference type="NCBI Taxonomy" id="1076179"/>
    <lineage>
        <taxon>unclassified sequences</taxon>
        <taxon>metagenomes</taxon>
        <taxon>ecological metagenomes</taxon>
    </lineage>
</organism>
<comment type="caution">
    <text evidence="1">The sequence shown here is derived from an EMBL/GenBank/DDBJ whole genome shotgun (WGS) entry which is preliminary data.</text>
</comment>
<gene>
    <name evidence="1" type="ORF">SDC9_208831</name>
</gene>
<name>A0A645JCP5_9ZZZZ</name>
<sequence length="146" mass="15625">MGNPDCGRGFVDLLAARAGGTVGVNPEVVRVDDDAFVVIQHRGDVQRYKGSMPAPGRVIGRDPHQTVHAGLGFQVAVSVFAVHLERNRFDPGLLAVQLVQNAHAPALVLAVAGIHAVKHLDPVLRLGAARARVQRENGVLRIVRPF</sequence>
<accession>A0A645JCP5</accession>
<reference evidence="1" key="1">
    <citation type="submission" date="2019-08" db="EMBL/GenBank/DDBJ databases">
        <authorList>
            <person name="Kucharzyk K."/>
            <person name="Murdoch R.W."/>
            <person name="Higgins S."/>
            <person name="Loffler F."/>
        </authorList>
    </citation>
    <scope>NUCLEOTIDE SEQUENCE</scope>
</reference>
<evidence type="ECO:0000313" key="1">
    <source>
        <dbReference type="EMBL" id="MPN61097.1"/>
    </source>
</evidence>